<gene>
    <name evidence="2" type="ORF">IAB05_01815</name>
</gene>
<dbReference type="Proteomes" id="UP000824094">
    <property type="component" value="Unassembled WGS sequence"/>
</dbReference>
<dbReference type="AlphaFoldDB" id="A0A9D1SH03"/>
<evidence type="ECO:0000313" key="3">
    <source>
        <dbReference type="Proteomes" id="UP000824094"/>
    </source>
</evidence>
<dbReference type="EMBL" id="DVNF01000057">
    <property type="protein sequence ID" value="HIU60109.1"/>
    <property type="molecule type" value="Genomic_DNA"/>
</dbReference>
<feature type="chain" id="PRO_5038910111" evidence="1">
    <location>
        <begin position="21"/>
        <end position="289"/>
    </location>
</feature>
<evidence type="ECO:0000256" key="1">
    <source>
        <dbReference type="SAM" id="SignalP"/>
    </source>
</evidence>
<reference evidence="2" key="1">
    <citation type="submission" date="2020-10" db="EMBL/GenBank/DDBJ databases">
        <authorList>
            <person name="Gilroy R."/>
        </authorList>
    </citation>
    <scope>NUCLEOTIDE SEQUENCE</scope>
    <source>
        <strain evidence="2">18911</strain>
    </source>
</reference>
<feature type="signal peptide" evidence="1">
    <location>
        <begin position="1"/>
        <end position="20"/>
    </location>
</feature>
<sequence length="289" mass="31464">MKKFVIILLVMILVVTAALTAVSCNGNTNVPGAVWANGETVKYDIMRGTENLGTLTVTLEKLSPNSEATLNATGETYKINSSAHGTRITVTAQANDGTEWLKSESIMDMFTSIASYRKVNYNGSNYELKSRYEDKYYYFSINGGAEERLRVGESGFVDREQLYTVVRAYDLDAGYSGQYKIADPLSDEVVTIGVSSGGETIYNYEYTVTNFEGTVTTMNTTDAIVMNFARTSTPQGMAITVVYSATDALEVLGNPAGGGFAAGGNSSVRIPLRIVENDITYNIREITCR</sequence>
<proteinExistence type="predicted"/>
<accession>A0A9D1SH03</accession>
<organism evidence="2 3">
    <name type="scientific">Candidatus Stercoripulliclostridium merdigallinarum</name>
    <dbReference type="NCBI Taxonomy" id="2840951"/>
    <lineage>
        <taxon>Bacteria</taxon>
        <taxon>Bacillati</taxon>
        <taxon>Bacillota</taxon>
        <taxon>Clostridia</taxon>
        <taxon>Eubacteriales</taxon>
        <taxon>Candidatus Stercoripulliclostridium</taxon>
    </lineage>
</organism>
<comment type="caution">
    <text evidence="2">The sequence shown here is derived from an EMBL/GenBank/DDBJ whole genome shotgun (WGS) entry which is preliminary data.</text>
</comment>
<keyword evidence="1" id="KW-0732">Signal</keyword>
<reference evidence="2" key="2">
    <citation type="journal article" date="2021" name="PeerJ">
        <title>Extensive microbial diversity within the chicken gut microbiome revealed by metagenomics and culture.</title>
        <authorList>
            <person name="Gilroy R."/>
            <person name="Ravi A."/>
            <person name="Getino M."/>
            <person name="Pursley I."/>
            <person name="Horton D.L."/>
            <person name="Alikhan N.F."/>
            <person name="Baker D."/>
            <person name="Gharbi K."/>
            <person name="Hall N."/>
            <person name="Watson M."/>
            <person name="Adriaenssens E.M."/>
            <person name="Foster-Nyarko E."/>
            <person name="Jarju S."/>
            <person name="Secka A."/>
            <person name="Antonio M."/>
            <person name="Oren A."/>
            <person name="Chaudhuri R.R."/>
            <person name="La Ragione R."/>
            <person name="Hildebrand F."/>
            <person name="Pallen M.J."/>
        </authorList>
    </citation>
    <scope>NUCLEOTIDE SEQUENCE</scope>
    <source>
        <strain evidence="2">18911</strain>
    </source>
</reference>
<evidence type="ECO:0000313" key="2">
    <source>
        <dbReference type="EMBL" id="HIU60109.1"/>
    </source>
</evidence>
<name>A0A9D1SH03_9FIRM</name>
<dbReference type="PROSITE" id="PS51257">
    <property type="entry name" value="PROKAR_LIPOPROTEIN"/>
    <property type="match status" value="1"/>
</dbReference>
<protein>
    <submittedName>
        <fullName evidence="2">Uncharacterized protein</fullName>
    </submittedName>
</protein>